<protein>
    <recommendedName>
        <fullName evidence="5">NAD(P)-binding protein</fullName>
    </recommendedName>
</protein>
<dbReference type="SUPFAM" id="SSF51735">
    <property type="entry name" value="NAD(P)-binding Rossmann-fold domains"/>
    <property type="match status" value="1"/>
</dbReference>
<sequence>MSTEQEIDGVHLKGKAATGTTTVSSPTKRSGSLAPGIAFITGGARGLGNAIAVSFAKDGAKGVVIVDINQETLDEGKKIVESYGTKCLAVQADVTKEEDIERAVAAAVKEFGRIDYAANFAGILGPMDQTFDLPLEGFQKVMAVNCTGVYLSTKHELRQMMKQDSIEVEEGRVEQKGSIVNCASVNSGMALPGTLPYTTAKHAVLGITRTAALEARSHGIRVNAVSPGFFLTDLLKPVVGTTVPTAFYDACETRQGRSAKFEEVGDVVVLLSGPRMSLVNGVNLPIDGGFTINEA</sequence>
<evidence type="ECO:0008006" key="5">
    <source>
        <dbReference type="Google" id="ProtNLM"/>
    </source>
</evidence>
<proteinExistence type="predicted"/>
<accession>A0ABR4CI45</accession>
<evidence type="ECO:0000313" key="3">
    <source>
        <dbReference type="EMBL" id="KAL2069171.1"/>
    </source>
</evidence>
<reference evidence="3 4" key="1">
    <citation type="journal article" date="2024" name="Commun. Biol.">
        <title>Comparative genomic analysis of thermophilic fungi reveals convergent evolutionary adaptations and gene losses.</title>
        <authorList>
            <person name="Steindorff A.S."/>
            <person name="Aguilar-Pontes M.V."/>
            <person name="Robinson A.J."/>
            <person name="Andreopoulos B."/>
            <person name="LaButti K."/>
            <person name="Kuo A."/>
            <person name="Mondo S."/>
            <person name="Riley R."/>
            <person name="Otillar R."/>
            <person name="Haridas S."/>
            <person name="Lipzen A."/>
            <person name="Grimwood J."/>
            <person name="Schmutz J."/>
            <person name="Clum A."/>
            <person name="Reid I.D."/>
            <person name="Moisan M.C."/>
            <person name="Butler G."/>
            <person name="Nguyen T.T.M."/>
            <person name="Dewar K."/>
            <person name="Conant G."/>
            <person name="Drula E."/>
            <person name="Henrissat B."/>
            <person name="Hansel C."/>
            <person name="Singer S."/>
            <person name="Hutchinson M.I."/>
            <person name="de Vries R.P."/>
            <person name="Natvig D.O."/>
            <person name="Powell A.J."/>
            <person name="Tsang A."/>
            <person name="Grigoriev I.V."/>
        </authorList>
    </citation>
    <scope>NUCLEOTIDE SEQUENCE [LARGE SCALE GENOMIC DNA]</scope>
    <source>
        <strain evidence="3 4">CBS 494.80</strain>
    </source>
</reference>
<dbReference type="CDD" id="cd05233">
    <property type="entry name" value="SDR_c"/>
    <property type="match status" value="1"/>
</dbReference>
<dbReference type="InterPro" id="IPR020904">
    <property type="entry name" value="Sc_DH/Rdtase_CS"/>
</dbReference>
<organism evidence="3 4">
    <name type="scientific">Oculimacula yallundae</name>
    <dbReference type="NCBI Taxonomy" id="86028"/>
    <lineage>
        <taxon>Eukaryota</taxon>
        <taxon>Fungi</taxon>
        <taxon>Dikarya</taxon>
        <taxon>Ascomycota</taxon>
        <taxon>Pezizomycotina</taxon>
        <taxon>Leotiomycetes</taxon>
        <taxon>Helotiales</taxon>
        <taxon>Ploettnerulaceae</taxon>
        <taxon>Oculimacula</taxon>
    </lineage>
</organism>
<dbReference type="InterPro" id="IPR002347">
    <property type="entry name" value="SDR_fam"/>
</dbReference>
<feature type="compositionally biased region" description="Polar residues" evidence="2">
    <location>
        <begin position="18"/>
        <end position="30"/>
    </location>
</feature>
<dbReference type="PRINTS" id="PR00081">
    <property type="entry name" value="GDHRDH"/>
</dbReference>
<dbReference type="PANTHER" id="PTHR42820:SF1">
    <property type="entry name" value="SHORT-CHAIN DEHYDROGENASE_REDUCTASE FAMILY PROTEIN"/>
    <property type="match status" value="1"/>
</dbReference>
<keyword evidence="1" id="KW-0521">NADP</keyword>
<dbReference type="InterPro" id="IPR036291">
    <property type="entry name" value="NAD(P)-bd_dom_sf"/>
</dbReference>
<name>A0ABR4CI45_9HELO</name>
<dbReference type="Pfam" id="PF13561">
    <property type="entry name" value="adh_short_C2"/>
    <property type="match status" value="1"/>
</dbReference>
<dbReference type="PRINTS" id="PR00080">
    <property type="entry name" value="SDRFAMILY"/>
</dbReference>
<dbReference type="Proteomes" id="UP001595075">
    <property type="component" value="Unassembled WGS sequence"/>
</dbReference>
<dbReference type="EMBL" id="JAZHXI010000008">
    <property type="protein sequence ID" value="KAL2069171.1"/>
    <property type="molecule type" value="Genomic_DNA"/>
</dbReference>
<evidence type="ECO:0000313" key="4">
    <source>
        <dbReference type="Proteomes" id="UP001595075"/>
    </source>
</evidence>
<comment type="caution">
    <text evidence="3">The sequence shown here is derived from an EMBL/GenBank/DDBJ whole genome shotgun (WGS) entry which is preliminary data.</text>
</comment>
<evidence type="ECO:0000256" key="1">
    <source>
        <dbReference type="ARBA" id="ARBA00022857"/>
    </source>
</evidence>
<evidence type="ECO:0000256" key="2">
    <source>
        <dbReference type="SAM" id="MobiDB-lite"/>
    </source>
</evidence>
<dbReference type="PANTHER" id="PTHR42820">
    <property type="entry name" value="SHORT-CHAIN DEHYDROGENASE REDUCTASE"/>
    <property type="match status" value="1"/>
</dbReference>
<keyword evidence="4" id="KW-1185">Reference proteome</keyword>
<feature type="region of interest" description="Disordered" evidence="2">
    <location>
        <begin position="1"/>
        <end position="30"/>
    </location>
</feature>
<gene>
    <name evidence="3" type="ORF">VTL71DRAFT_15509</name>
</gene>
<dbReference type="Gene3D" id="3.40.50.720">
    <property type="entry name" value="NAD(P)-binding Rossmann-like Domain"/>
    <property type="match status" value="1"/>
</dbReference>
<dbReference type="PROSITE" id="PS00061">
    <property type="entry name" value="ADH_SHORT"/>
    <property type="match status" value="1"/>
</dbReference>